<dbReference type="InterPro" id="IPR027417">
    <property type="entry name" value="P-loop_NTPase"/>
</dbReference>
<proteinExistence type="predicted"/>
<keyword evidence="2" id="KW-1185">Reference proteome</keyword>
<organism evidence="1 2">
    <name type="scientific">Ephemerocybe angulata</name>
    <dbReference type="NCBI Taxonomy" id="980116"/>
    <lineage>
        <taxon>Eukaryota</taxon>
        <taxon>Fungi</taxon>
        <taxon>Dikarya</taxon>
        <taxon>Basidiomycota</taxon>
        <taxon>Agaricomycotina</taxon>
        <taxon>Agaricomycetes</taxon>
        <taxon>Agaricomycetidae</taxon>
        <taxon>Agaricales</taxon>
        <taxon>Agaricineae</taxon>
        <taxon>Psathyrellaceae</taxon>
        <taxon>Ephemerocybe</taxon>
    </lineage>
</organism>
<evidence type="ECO:0000313" key="1">
    <source>
        <dbReference type="EMBL" id="KAF6759180.1"/>
    </source>
</evidence>
<accession>A0A8H6I5B0</accession>
<dbReference type="CDD" id="cd00882">
    <property type="entry name" value="Ras_like_GTPase"/>
    <property type="match status" value="1"/>
</dbReference>
<dbReference type="Gene3D" id="3.40.50.300">
    <property type="entry name" value="P-loop containing nucleotide triphosphate hydrolases"/>
    <property type="match status" value="1"/>
</dbReference>
<dbReference type="EMBL" id="JACGCI010000016">
    <property type="protein sequence ID" value="KAF6759180.1"/>
    <property type="molecule type" value="Genomic_DNA"/>
</dbReference>
<gene>
    <name evidence="1" type="ORF">DFP72DRAFT_844452</name>
</gene>
<name>A0A8H6I5B0_9AGAR</name>
<reference evidence="1 2" key="1">
    <citation type="submission" date="2020-07" db="EMBL/GenBank/DDBJ databases">
        <title>Comparative genomics of pyrophilous fungi reveals a link between fire events and developmental genes.</title>
        <authorList>
            <consortium name="DOE Joint Genome Institute"/>
            <person name="Steindorff A.S."/>
            <person name="Carver A."/>
            <person name="Calhoun S."/>
            <person name="Stillman K."/>
            <person name="Liu H."/>
            <person name="Lipzen A."/>
            <person name="Pangilinan J."/>
            <person name="Labutti K."/>
            <person name="Bruns T.D."/>
            <person name="Grigoriev I.V."/>
        </authorList>
    </citation>
    <scope>NUCLEOTIDE SEQUENCE [LARGE SCALE GENOMIC DNA]</scope>
    <source>
        <strain evidence="1 2">CBS 144469</strain>
    </source>
</reference>
<evidence type="ECO:0000313" key="2">
    <source>
        <dbReference type="Proteomes" id="UP000521943"/>
    </source>
</evidence>
<dbReference type="Proteomes" id="UP000521943">
    <property type="component" value="Unassembled WGS sequence"/>
</dbReference>
<comment type="caution">
    <text evidence="1">The sequence shown here is derived from an EMBL/GenBank/DDBJ whole genome shotgun (WGS) entry which is preliminary data.</text>
</comment>
<dbReference type="AlphaFoldDB" id="A0A8H6I5B0"/>
<sequence length="112" mass="12170">MFRDLKQQVIAVIGKVDSGKTSYSQDGCLDNGEIIQFIKSVCDVAGNATHIPSAAEGTPTMGIVEYSVPLADGRVLTFLDTPELDSYQPEGRRGKETEEILQMLEEHLAVKG</sequence>
<dbReference type="SUPFAM" id="SSF52540">
    <property type="entry name" value="P-loop containing nucleoside triphosphate hydrolases"/>
    <property type="match status" value="1"/>
</dbReference>
<protein>
    <submittedName>
        <fullName evidence="1">Uncharacterized protein</fullName>
    </submittedName>
</protein>